<dbReference type="Gene3D" id="3.40.1090.10">
    <property type="entry name" value="Cytosolic phospholipase A2 catalytic domain"/>
    <property type="match status" value="1"/>
</dbReference>
<dbReference type="EMBL" id="VEPZ02001762">
    <property type="protein sequence ID" value="KAE8656960.1"/>
    <property type="molecule type" value="Genomic_DNA"/>
</dbReference>
<dbReference type="PANTHER" id="PTHR32176:SF110">
    <property type="entry name" value="PATATIN"/>
    <property type="match status" value="1"/>
</dbReference>
<dbReference type="GO" id="GO:0016042">
    <property type="term" value="P:lipid catabolic process"/>
    <property type="evidence" value="ECO:0007669"/>
    <property type="project" value="UniProtKB-KW"/>
</dbReference>
<dbReference type="Proteomes" id="UP000436088">
    <property type="component" value="Unassembled WGS sequence"/>
</dbReference>
<gene>
    <name evidence="2" type="ORF">F3Y22_tig00116997pilonHSYRG00692</name>
</gene>
<dbReference type="GO" id="GO:0047372">
    <property type="term" value="F:monoacylglycerol lipase activity"/>
    <property type="evidence" value="ECO:0007669"/>
    <property type="project" value="TreeGrafter"/>
</dbReference>
<dbReference type="PANTHER" id="PTHR32176">
    <property type="entry name" value="XYLOSE ISOMERASE"/>
    <property type="match status" value="1"/>
</dbReference>
<evidence type="ECO:0000313" key="2">
    <source>
        <dbReference type="EMBL" id="KAE8656960.1"/>
    </source>
</evidence>
<keyword evidence="1" id="KW-0443">Lipid metabolism</keyword>
<evidence type="ECO:0000256" key="1">
    <source>
        <dbReference type="ARBA" id="ARBA00022963"/>
    </source>
</evidence>
<proteinExistence type="predicted"/>
<organism evidence="2 3">
    <name type="scientific">Hibiscus syriacus</name>
    <name type="common">Rose of Sharon</name>
    <dbReference type="NCBI Taxonomy" id="106335"/>
    <lineage>
        <taxon>Eukaryota</taxon>
        <taxon>Viridiplantae</taxon>
        <taxon>Streptophyta</taxon>
        <taxon>Embryophyta</taxon>
        <taxon>Tracheophyta</taxon>
        <taxon>Spermatophyta</taxon>
        <taxon>Magnoliopsida</taxon>
        <taxon>eudicotyledons</taxon>
        <taxon>Gunneridae</taxon>
        <taxon>Pentapetalae</taxon>
        <taxon>rosids</taxon>
        <taxon>malvids</taxon>
        <taxon>Malvales</taxon>
        <taxon>Malvaceae</taxon>
        <taxon>Malvoideae</taxon>
        <taxon>Hibiscus</taxon>
    </lineage>
</organism>
<dbReference type="AlphaFoldDB" id="A0A6A2WRF8"/>
<evidence type="ECO:0000313" key="3">
    <source>
        <dbReference type="Proteomes" id="UP000436088"/>
    </source>
</evidence>
<dbReference type="InterPro" id="IPR016035">
    <property type="entry name" value="Acyl_Trfase/lysoPLipase"/>
</dbReference>
<sequence>MDQVYDPTATTYLPAHQLKTRDSTGGVKEFHLIDGGVAENNSTLVAMNEVAKAISSEGGDLDYARVWVLSLGTGSQKWEEKYEADKAAKWGVLGWLNPDDSTPLMDVFMQASTDMVDFHLATVFQLLHCEDHISSKENLEDLIMLGEELLKKPVSKVSLETGKFEPANQGTNEGALIRLAEVLSKEKRLRGIRSSHENFKEEDA</sequence>
<name>A0A6A2WRF8_HIBSY</name>
<comment type="caution">
    <text evidence="2">The sequence shown here is derived from an EMBL/GenBank/DDBJ whole genome shotgun (WGS) entry which is preliminary data.</text>
</comment>
<keyword evidence="3" id="KW-1185">Reference proteome</keyword>
<accession>A0A6A2WRF8</accession>
<dbReference type="GO" id="GO:0004620">
    <property type="term" value="F:phospholipase activity"/>
    <property type="evidence" value="ECO:0007669"/>
    <property type="project" value="TreeGrafter"/>
</dbReference>
<protein>
    <submittedName>
        <fullName evidence="2">Patatin-like protein 2</fullName>
    </submittedName>
</protein>
<keyword evidence="1" id="KW-0442">Lipid degradation</keyword>
<dbReference type="SUPFAM" id="SSF52151">
    <property type="entry name" value="FabD/lysophospholipase-like"/>
    <property type="match status" value="1"/>
</dbReference>
<reference evidence="2" key="1">
    <citation type="submission" date="2019-09" db="EMBL/GenBank/DDBJ databases">
        <title>Draft genome information of white flower Hibiscus syriacus.</title>
        <authorList>
            <person name="Kim Y.-M."/>
        </authorList>
    </citation>
    <scope>NUCLEOTIDE SEQUENCE [LARGE SCALE GENOMIC DNA]</scope>
    <source>
        <strain evidence="2">YM2019G1</strain>
    </source>
</reference>